<evidence type="ECO:0000256" key="8">
    <source>
        <dbReference type="ARBA" id="ARBA00023285"/>
    </source>
</evidence>
<dbReference type="GO" id="GO:0046872">
    <property type="term" value="F:metal ion binding"/>
    <property type="evidence" value="ECO:0007669"/>
    <property type="project" value="InterPro"/>
</dbReference>
<comment type="catalytic activity">
    <reaction evidence="1">
        <text>(R)-methylmalonyl-CoA = succinyl-CoA</text>
        <dbReference type="Rhea" id="RHEA:22888"/>
        <dbReference type="ChEBI" id="CHEBI:57292"/>
        <dbReference type="ChEBI" id="CHEBI:57326"/>
        <dbReference type="EC" id="5.4.99.2"/>
    </reaction>
</comment>
<dbReference type="SUPFAM" id="SSF52242">
    <property type="entry name" value="Cobalamin (vitamin B12)-binding domain"/>
    <property type="match status" value="1"/>
</dbReference>
<comment type="cofactor">
    <cofactor evidence="2">
        <name>adenosylcob(III)alamin</name>
        <dbReference type="ChEBI" id="CHEBI:18408"/>
    </cofactor>
</comment>
<dbReference type="AlphaFoldDB" id="A0A412GT55"/>
<dbReference type="NCBIfam" id="TIGR00642">
    <property type="entry name" value="mmCoA_mut_beta"/>
    <property type="match status" value="1"/>
</dbReference>
<keyword evidence="8" id="KW-0170">Cobalt</keyword>
<evidence type="ECO:0000256" key="6">
    <source>
        <dbReference type="ARBA" id="ARBA00022628"/>
    </source>
</evidence>
<comment type="subunit">
    <text evidence="5">Heterodimer of an alpha and a beta chain.</text>
</comment>
<evidence type="ECO:0000256" key="3">
    <source>
        <dbReference type="ARBA" id="ARBA00005146"/>
    </source>
</evidence>
<dbReference type="PANTHER" id="PTHR48101">
    <property type="entry name" value="METHYLMALONYL-COA MUTASE, MITOCHONDRIAL-RELATED"/>
    <property type="match status" value="1"/>
</dbReference>
<keyword evidence="12" id="KW-1185">Reference proteome</keyword>
<dbReference type="GO" id="GO:0031419">
    <property type="term" value="F:cobalamin binding"/>
    <property type="evidence" value="ECO:0007669"/>
    <property type="project" value="UniProtKB-KW"/>
</dbReference>
<accession>A0A412GT55</accession>
<evidence type="ECO:0000256" key="4">
    <source>
        <dbReference type="ARBA" id="ARBA00008465"/>
    </source>
</evidence>
<dbReference type="InterPro" id="IPR016176">
    <property type="entry name" value="Cbl-dep_enz_cat"/>
</dbReference>
<evidence type="ECO:0000256" key="1">
    <source>
        <dbReference type="ARBA" id="ARBA00000290"/>
    </source>
</evidence>
<dbReference type="RefSeq" id="WP_118483740.1">
    <property type="nucleotide sequence ID" value="NZ_CAUELD010000056.1"/>
</dbReference>
<dbReference type="InterPro" id="IPR006099">
    <property type="entry name" value="MeMalonylCoA_mutase_a/b_cat"/>
</dbReference>
<dbReference type="GO" id="GO:0004494">
    <property type="term" value="F:methylmalonyl-CoA mutase activity"/>
    <property type="evidence" value="ECO:0007669"/>
    <property type="project" value="UniProtKB-UniRule"/>
</dbReference>
<sequence length="622" mass="69545">MADSKEKLFSDFPSVSTQEWMDKIMVDLKGADYEKKLVWKTNEGFKVKPFYRQEDLEGLKTTEGLPGEYPYIRGNKKDDNTWYIRQDVRVEEPAEANQKALDLLNKGIDSLGFHIKPKDLSAEYIATLLKDICCDCIEINFTTCQRHSTQLAELLVAYFKEKGYDPNKLYGSINFDPIGKMLQKGKNVSPIISKAKELVEILAEYPHFRCIGVNSLQLNNAGAYIYQELGYALAWGNEYLNRLTEAGVPVNLAAKKIKFNFGISSNYFMEIAKFRAARMLWANIVKAYNPQCECACKMIAHAETSSFNLTLFDAHVNLLRTQTEAMSAAIAGVNSITVTPFDKAYETPNDFSERIARNQQLLLKEESHLNRIVDPAGGSYYIENLTVSIAKQAWDLFLQVEEAGGMVKSIFDESVQNAVNASNKARHEAVSKRKEILLGTNQYPNFNELAGEKTPSEHKCCCGGGHNHEEEASFAKLETSRAASEFEALRLQTEHSGKRPKAFMLTIGNLAMRQARAQFSCNFLACAGYEVIDNLGFPTVEEGVEAAMKANADIVVICSSDDEYAEYAIPAFKAVNGRAMFIVAGAPACMEELKAAGIENFIHVRCNVLETLKEYNEKLGIK</sequence>
<comment type="caution">
    <text evidence="11">The sequence shown here is derived from an EMBL/GenBank/DDBJ whole genome shotgun (WGS) entry which is preliminary data.</text>
</comment>
<keyword evidence="7 11" id="KW-0413">Isomerase</keyword>
<dbReference type="SUPFAM" id="SSF51703">
    <property type="entry name" value="Cobalamin (vitamin B12)-dependent enzymes"/>
    <property type="match status" value="1"/>
</dbReference>
<dbReference type="PANTHER" id="PTHR48101:SF1">
    <property type="entry name" value="METHYLMALONYL-COA MUTASE, LARGE SUBUNIT"/>
    <property type="match status" value="1"/>
</dbReference>
<dbReference type="InterPro" id="IPR058549">
    <property type="entry name" value="MeMalonylCoA_mutase_a/b_site"/>
</dbReference>
<comment type="similarity">
    <text evidence="4">Belongs to the methylmalonyl-CoA mutase family.</text>
</comment>
<evidence type="ECO:0000256" key="5">
    <source>
        <dbReference type="ARBA" id="ARBA00011870"/>
    </source>
</evidence>
<feature type="domain" description="Methylmalonyl-CoA mutase alpha/beta chain catalytic" evidence="10">
    <location>
        <begin position="40"/>
        <end position="111"/>
    </location>
</feature>
<proteinExistence type="inferred from homology"/>
<evidence type="ECO:0000256" key="7">
    <source>
        <dbReference type="ARBA" id="ARBA00023235"/>
    </source>
</evidence>
<protein>
    <recommendedName>
        <fullName evidence="9">Methylmalonyl-CoA mutase small subunit</fullName>
        <ecNumber evidence="9">5.4.99.2</ecNumber>
    </recommendedName>
</protein>
<comment type="pathway">
    <text evidence="3">Metabolic intermediate metabolism; propanoyl-CoA degradation; succinyl-CoA from propanoyl-CoA: step 3/3.</text>
</comment>
<dbReference type="CDD" id="cd02065">
    <property type="entry name" value="B12-binding_like"/>
    <property type="match status" value="1"/>
</dbReference>
<dbReference type="Gene3D" id="3.40.50.280">
    <property type="entry name" value="Cobalamin-binding domain"/>
    <property type="match status" value="1"/>
</dbReference>
<name>A0A412GT55_9BACT</name>
<evidence type="ECO:0000313" key="11">
    <source>
        <dbReference type="EMBL" id="RGR97993.1"/>
    </source>
</evidence>
<dbReference type="EC" id="5.4.99.2" evidence="9"/>
<evidence type="ECO:0000256" key="9">
    <source>
        <dbReference type="NCBIfam" id="TIGR00642"/>
    </source>
</evidence>
<keyword evidence="6" id="KW-0846">Cobalamin</keyword>
<feature type="domain" description="Methylmalonyl-CoA mutase alpha/beta chain catalytic" evidence="10">
    <location>
        <begin position="123"/>
        <end position="446"/>
    </location>
</feature>
<dbReference type="InterPro" id="IPR036724">
    <property type="entry name" value="Cobalamin-bd_sf"/>
</dbReference>
<gene>
    <name evidence="11" type="primary">mutA</name>
    <name evidence="11" type="ORF">DWY20_05475</name>
</gene>
<dbReference type="GO" id="GO:0019652">
    <property type="term" value="P:lactate fermentation to propionate and acetate"/>
    <property type="evidence" value="ECO:0007669"/>
    <property type="project" value="InterPro"/>
</dbReference>
<dbReference type="PROSITE" id="PS00544">
    <property type="entry name" value="METMALONYL_COA_MUTASE"/>
    <property type="match status" value="1"/>
</dbReference>
<dbReference type="Pfam" id="PF01642">
    <property type="entry name" value="MM_CoA_mutase"/>
    <property type="match status" value="2"/>
</dbReference>
<reference evidence="11 12" key="1">
    <citation type="submission" date="2018-08" db="EMBL/GenBank/DDBJ databases">
        <title>A genome reference for cultivated species of the human gut microbiota.</title>
        <authorList>
            <person name="Zou Y."/>
            <person name="Xue W."/>
            <person name="Luo G."/>
        </authorList>
    </citation>
    <scope>NUCLEOTIDE SEQUENCE [LARGE SCALE GENOMIC DNA]</scope>
    <source>
        <strain evidence="11 12">AF24-2</strain>
    </source>
</reference>
<dbReference type="InterPro" id="IPR004608">
    <property type="entry name" value="MMCoA_mutase_b"/>
</dbReference>
<organism evidence="11 12">
    <name type="scientific">Phocaeicola coprocola</name>
    <dbReference type="NCBI Taxonomy" id="310298"/>
    <lineage>
        <taxon>Bacteria</taxon>
        <taxon>Pseudomonadati</taxon>
        <taxon>Bacteroidota</taxon>
        <taxon>Bacteroidia</taxon>
        <taxon>Bacteroidales</taxon>
        <taxon>Bacteroidaceae</taxon>
        <taxon>Phocaeicola</taxon>
    </lineage>
</organism>
<dbReference type="CDD" id="cd03677">
    <property type="entry name" value="MM_CoA_mutase_beta"/>
    <property type="match status" value="1"/>
</dbReference>
<dbReference type="UniPathway" id="UPA00945">
    <property type="reaction ID" value="UER00910"/>
</dbReference>
<evidence type="ECO:0000256" key="2">
    <source>
        <dbReference type="ARBA" id="ARBA00001922"/>
    </source>
</evidence>
<evidence type="ECO:0000313" key="12">
    <source>
        <dbReference type="Proteomes" id="UP000285864"/>
    </source>
</evidence>
<evidence type="ECO:0000259" key="10">
    <source>
        <dbReference type="Pfam" id="PF01642"/>
    </source>
</evidence>
<dbReference type="EMBL" id="QRUU01000016">
    <property type="protein sequence ID" value="RGR97993.1"/>
    <property type="molecule type" value="Genomic_DNA"/>
</dbReference>
<dbReference type="Proteomes" id="UP000285864">
    <property type="component" value="Unassembled WGS sequence"/>
</dbReference>
<dbReference type="Gene3D" id="3.20.20.240">
    <property type="entry name" value="Methylmalonyl-CoA mutase"/>
    <property type="match status" value="1"/>
</dbReference>